<dbReference type="SUPFAM" id="SSF56281">
    <property type="entry name" value="Metallo-hydrolase/oxidoreductase"/>
    <property type="match status" value="1"/>
</dbReference>
<dbReference type="PANTHER" id="PTHR30619">
    <property type="entry name" value="DNA INTERNALIZATION/COMPETENCE PROTEIN COMEC/REC2"/>
    <property type="match status" value="1"/>
</dbReference>
<dbReference type="InterPro" id="IPR035681">
    <property type="entry name" value="ComA-like_MBL"/>
</dbReference>
<gene>
    <name evidence="2" type="ORF">FYJ39_02505</name>
</gene>
<protein>
    <submittedName>
        <fullName evidence="2">MBL fold metallo-hydrolase</fullName>
    </submittedName>
</protein>
<dbReference type="InterPro" id="IPR001279">
    <property type="entry name" value="Metallo-B-lactamas"/>
</dbReference>
<comment type="caution">
    <text evidence="2">The sequence shown here is derived from an EMBL/GenBank/DDBJ whole genome shotgun (WGS) entry which is preliminary data.</text>
</comment>
<dbReference type="EMBL" id="VUMD01000002">
    <property type="protein sequence ID" value="MSS35480.1"/>
    <property type="molecule type" value="Genomic_DNA"/>
</dbReference>
<dbReference type="AlphaFoldDB" id="A0A7X2NIT5"/>
<keyword evidence="3" id="KW-1185">Reference proteome</keyword>
<organism evidence="2 3">
    <name type="scientific">Clostridium porci</name>
    <dbReference type="NCBI Taxonomy" id="2605778"/>
    <lineage>
        <taxon>Bacteria</taxon>
        <taxon>Bacillati</taxon>
        <taxon>Bacillota</taxon>
        <taxon>Clostridia</taxon>
        <taxon>Eubacteriales</taxon>
        <taxon>Clostridiaceae</taxon>
        <taxon>Clostridium</taxon>
    </lineage>
</organism>
<sequence>MKYSNPIRIFIQFLLITIALSLGSCQRSSSPSPATSSGQADPAPDSQASWQDLKVHFINVGQGDCILAESKGHFLLIDAGENDQGQTVVSYLTNAGVSSLDYVVGTHPHSDHIGGLDDVLREFPVGRILLPPVEHTSKTFEDLLDVITNKGMKITMPKAGDTYTLGNASFQILAPVKDYGEDLNNWSIGVRLSYKDNHLVMCGDAKADAEADILKYSQDLLADILKVGHHGSSTSTSDAFLNEVSPSYAVIQCGKDNSYGHPHLETLEKLEKRGIQIFRTDQEGTIVAVCNGSSIAWSIGSANMPEANHKAAPLAKAINTGAPIPQDSGSLPHDSAQAYILNTNTKKFHLPTCQSAVTMNSSNRQSITENRATLITMGYEPCKQCNP</sequence>
<reference evidence="2 3" key="1">
    <citation type="submission" date="2019-08" db="EMBL/GenBank/DDBJ databases">
        <title>In-depth cultivation of the pig gut microbiome towards novel bacterial diversity and tailored functional studies.</title>
        <authorList>
            <person name="Wylensek D."/>
            <person name="Hitch T.C.A."/>
            <person name="Clavel T."/>
        </authorList>
    </citation>
    <scope>NUCLEOTIDE SEQUENCE [LARGE SCALE GENOMIC DNA]</scope>
    <source>
        <strain evidence="2 3">WCA-389-WT-23D1</strain>
    </source>
</reference>
<dbReference type="InterPro" id="IPR052159">
    <property type="entry name" value="Competence_DNA_uptake"/>
</dbReference>
<dbReference type="InterPro" id="IPR035451">
    <property type="entry name" value="Ada-like_dom_sf"/>
</dbReference>
<keyword evidence="2" id="KW-0378">Hydrolase</keyword>
<dbReference type="RefSeq" id="WP_154470893.1">
    <property type="nucleotide sequence ID" value="NZ_VUMD01000002.1"/>
</dbReference>
<dbReference type="SUPFAM" id="SSF57884">
    <property type="entry name" value="Ada DNA repair protein, N-terminal domain (N-Ada 10)"/>
    <property type="match status" value="1"/>
</dbReference>
<accession>A0A7X2NIT5</accession>
<evidence type="ECO:0000313" key="3">
    <source>
        <dbReference type="Proteomes" id="UP000429958"/>
    </source>
</evidence>
<dbReference type="InterPro" id="IPR036866">
    <property type="entry name" value="RibonucZ/Hydroxyglut_hydro"/>
</dbReference>
<dbReference type="Gene3D" id="3.40.10.10">
    <property type="entry name" value="DNA Methylphosphotriester Repair Domain"/>
    <property type="match status" value="1"/>
</dbReference>
<dbReference type="Proteomes" id="UP000429958">
    <property type="component" value="Unassembled WGS sequence"/>
</dbReference>
<name>A0A7X2NIT5_9CLOT</name>
<dbReference type="GO" id="GO:0016787">
    <property type="term" value="F:hydrolase activity"/>
    <property type="evidence" value="ECO:0007669"/>
    <property type="project" value="UniProtKB-KW"/>
</dbReference>
<feature type="domain" description="Metallo-beta-lactamase" evidence="1">
    <location>
        <begin position="62"/>
        <end position="255"/>
    </location>
</feature>
<dbReference type="Gene3D" id="3.60.15.10">
    <property type="entry name" value="Ribonuclease Z/Hydroxyacylglutathione hydrolase-like"/>
    <property type="match status" value="1"/>
</dbReference>
<dbReference type="PANTHER" id="PTHR30619:SF7">
    <property type="entry name" value="BETA-LACTAMASE DOMAIN PROTEIN"/>
    <property type="match status" value="1"/>
</dbReference>
<dbReference type="Pfam" id="PF00753">
    <property type="entry name" value="Lactamase_B"/>
    <property type="match status" value="1"/>
</dbReference>
<dbReference type="PROSITE" id="PS51257">
    <property type="entry name" value="PROKAR_LIPOPROTEIN"/>
    <property type="match status" value="1"/>
</dbReference>
<dbReference type="CDD" id="cd07731">
    <property type="entry name" value="ComA-like_MBL-fold"/>
    <property type="match status" value="1"/>
</dbReference>
<evidence type="ECO:0000259" key="1">
    <source>
        <dbReference type="SMART" id="SM00849"/>
    </source>
</evidence>
<proteinExistence type="predicted"/>
<evidence type="ECO:0000313" key="2">
    <source>
        <dbReference type="EMBL" id="MSS35480.1"/>
    </source>
</evidence>
<dbReference type="SMART" id="SM00849">
    <property type="entry name" value="Lactamase_B"/>
    <property type="match status" value="1"/>
</dbReference>